<dbReference type="OrthoDB" id="2593174at2759"/>
<feature type="region of interest" description="Disordered" evidence="2">
    <location>
        <begin position="685"/>
        <end position="715"/>
    </location>
</feature>
<dbReference type="GO" id="GO:0000793">
    <property type="term" value="C:condensed chromosome"/>
    <property type="evidence" value="ECO:0007669"/>
    <property type="project" value="TreeGrafter"/>
</dbReference>
<dbReference type="EMBL" id="KV417279">
    <property type="protein sequence ID" value="KZO97596.1"/>
    <property type="molecule type" value="Genomic_DNA"/>
</dbReference>
<dbReference type="STRING" id="1330018.A0A167NDG5"/>
<feature type="compositionally biased region" description="Polar residues" evidence="2">
    <location>
        <begin position="577"/>
        <end position="591"/>
    </location>
</feature>
<dbReference type="GO" id="GO:0000785">
    <property type="term" value="C:chromatin"/>
    <property type="evidence" value="ECO:0007669"/>
    <property type="project" value="TreeGrafter"/>
</dbReference>
<feature type="compositionally biased region" description="Basic residues" evidence="2">
    <location>
        <begin position="126"/>
        <end position="142"/>
    </location>
</feature>
<feature type="compositionally biased region" description="Basic and acidic residues" evidence="2">
    <location>
        <begin position="143"/>
        <end position="154"/>
    </location>
</feature>
<feature type="compositionally biased region" description="Basic and acidic residues" evidence="2">
    <location>
        <begin position="82"/>
        <end position="93"/>
    </location>
</feature>
<feature type="region of interest" description="Disordered" evidence="2">
    <location>
        <begin position="560"/>
        <end position="602"/>
    </location>
</feature>
<reference evidence="3 4" key="1">
    <citation type="journal article" date="2016" name="Mol. Biol. Evol.">
        <title>Comparative Genomics of Early-Diverging Mushroom-Forming Fungi Provides Insights into the Origins of Lignocellulose Decay Capabilities.</title>
        <authorList>
            <person name="Nagy L.G."/>
            <person name="Riley R."/>
            <person name="Tritt A."/>
            <person name="Adam C."/>
            <person name="Daum C."/>
            <person name="Floudas D."/>
            <person name="Sun H."/>
            <person name="Yadav J.S."/>
            <person name="Pangilinan J."/>
            <person name="Larsson K.H."/>
            <person name="Matsuura K."/>
            <person name="Barry K."/>
            <person name="Labutti K."/>
            <person name="Kuo R."/>
            <person name="Ohm R.A."/>
            <person name="Bhattacharya S.S."/>
            <person name="Shirouzu T."/>
            <person name="Yoshinaga Y."/>
            <person name="Martin F.M."/>
            <person name="Grigoriev I.V."/>
            <person name="Hibbett D.S."/>
        </authorList>
    </citation>
    <scope>NUCLEOTIDE SEQUENCE [LARGE SCALE GENOMIC DNA]</scope>
    <source>
        <strain evidence="3 4">TUFC12733</strain>
    </source>
</reference>
<sequence>MAPFWSKMNPFSRPVDSEPEGDGAVPQEGEKVEAPSTPNRTPEVLQSVRSQHPNLSIFHSRKHSVPTTDPAGAEQDAADNDNDTKTHDTDASKIMRTSAAMPPTPHPPGQFFPARVSGTPSPPKKSLSHHLRSLSLSPKRKAKDLSTQDGEKENITFPSPLASTPGTLTPAKMAGSAGSGKSQDTETGFESPAADKASRLMNQTFNQSRSFVQSQSTTPESSPPGNLTSRILPPTGTPVPSPAHPIPRSILRAPQTPGTGQSVRFNGREAFRIISPNLSGTSSSNVSLSLALLPDETSGSLTLERMEDLSVDRLLSMREETLDTIEPTGTGFEREGTPVGAAAIGMSPVYRSPAAFSTPVSTSSSRSGTLPPPQLTPLTAPLFEQSQSISLQDLAPDFTNLNELDLSGALRGDALDSRDSSGEFVPPFASVSPRVGSQSPRIVVSNSSARGQEPEEEGNETAYLTTLESPSVERSLARIGREAHDSVQSYRQLQLPEGQSLVVTNPDTLDPATRALSRASTSPSAVLRTPSIVSRTGSPISSTPDATAYLSVAEWSGELPSPRSVSQQALGLGKKPSLQSLGRSPNSSIASQADVGDSIMDPSPWGRGRVFSRAAQPMDGIIAAVASSSEHASPSPQNQVSVYNLTAEQSLALPGKFIKWDRISTPGTPSPSPPDQSLALPGKFLWDRISPPGTPSPAPAKGSRNPSGSSNSSLTAISSLDLHGSHQQEHDQVFRAHEDIIQHVREQNSLFFQFQEGQEEREQIKQTVGELVADLQLLVDSDAASLRPSLLGAGDEDQVRREVEELKRALNDAEKQAREEIARRTLVEQDNQDIQLRAEEERQRLEHELAEVTDALEELKEARLAHVDELEEMRERLENSAREIGEAAAFQVVASVVQEKDADIQALREELAALQDRERELGDSTPTDKATYAPVEVQVLQDQLKQKDKQLVELQQATVDYERKLRDHTSALTNAKQKITMLDSEVKAQWDSSEKASDKIQQLERDKKAMLSDLQKFQGERHEREVQVRQQMHELAAKLSEAWTSKALLDKEKDEMVRAVADAQEELEAVKTQFSQLQEQFEAEQQEHDNVRHAFEELQDQSQAVLQEREEATEAKERLESLVLEQDKDLASTTMRIMDGEKEIDTLRGEMAQLKRDYERQLAVQARKIDEALHRAEEAEQAKNEMIRRTAMEDINTDGWKSKVRVLKDENDKMRKEVHDLQMHMRDKELEVDRLKKSRDEIKDDKDGLNIALEAKQQELDLLKRNFSRILTFRQYTGHDTSSLSRILAFQHTWAPSTQQGSEGPPYYVRCCGPAAIVNFESTSHSRGFQAQSSIFDTCYTYPCHCWKWCTCAISGWRSEAITSCATPKHAHHFAEAVICWWYPHAPPLKHAPSVGYAAER</sequence>
<feature type="compositionally biased region" description="Low complexity" evidence="2">
    <location>
        <begin position="355"/>
        <end position="369"/>
    </location>
</feature>
<feature type="region of interest" description="Disordered" evidence="2">
    <location>
        <begin position="426"/>
        <end position="461"/>
    </location>
</feature>
<dbReference type="GO" id="GO:0003682">
    <property type="term" value="F:chromatin binding"/>
    <property type="evidence" value="ECO:0007669"/>
    <property type="project" value="TreeGrafter"/>
</dbReference>
<organism evidence="3 4">
    <name type="scientific">Calocera viscosa (strain TUFC12733)</name>
    <dbReference type="NCBI Taxonomy" id="1330018"/>
    <lineage>
        <taxon>Eukaryota</taxon>
        <taxon>Fungi</taxon>
        <taxon>Dikarya</taxon>
        <taxon>Basidiomycota</taxon>
        <taxon>Agaricomycotina</taxon>
        <taxon>Dacrymycetes</taxon>
        <taxon>Dacrymycetales</taxon>
        <taxon>Dacrymycetaceae</taxon>
        <taxon>Calocera</taxon>
    </lineage>
</organism>
<accession>A0A167NDG5</accession>
<evidence type="ECO:0000256" key="2">
    <source>
        <dbReference type="SAM" id="MobiDB-lite"/>
    </source>
</evidence>
<protein>
    <submittedName>
        <fullName evidence="3">Uncharacterized protein</fullName>
    </submittedName>
</protein>
<dbReference type="Proteomes" id="UP000076738">
    <property type="component" value="Unassembled WGS sequence"/>
</dbReference>
<keyword evidence="4" id="KW-1185">Reference proteome</keyword>
<evidence type="ECO:0000313" key="4">
    <source>
        <dbReference type="Proteomes" id="UP000076738"/>
    </source>
</evidence>
<feature type="coiled-coil region" evidence="1">
    <location>
        <begin position="1046"/>
        <end position="1266"/>
    </location>
</feature>
<keyword evidence="1" id="KW-0175">Coiled coil</keyword>
<feature type="coiled-coil region" evidence="1">
    <location>
        <begin position="993"/>
        <end position="1020"/>
    </location>
</feature>
<feature type="compositionally biased region" description="Polar residues" evidence="2">
    <location>
        <begin position="435"/>
        <end position="450"/>
    </location>
</feature>
<dbReference type="GO" id="GO:0000796">
    <property type="term" value="C:condensin complex"/>
    <property type="evidence" value="ECO:0007669"/>
    <property type="project" value="TreeGrafter"/>
</dbReference>
<proteinExistence type="predicted"/>
<feature type="compositionally biased region" description="Polar residues" evidence="2">
    <location>
        <begin position="179"/>
        <end position="188"/>
    </location>
</feature>
<feature type="compositionally biased region" description="Pro residues" evidence="2">
    <location>
        <begin position="235"/>
        <end position="245"/>
    </location>
</feature>
<feature type="compositionally biased region" description="Low complexity" evidence="2">
    <location>
        <begin position="702"/>
        <end position="715"/>
    </location>
</feature>
<feature type="coiled-coil region" evidence="1">
    <location>
        <begin position="796"/>
        <end position="964"/>
    </location>
</feature>
<evidence type="ECO:0000256" key="1">
    <source>
        <dbReference type="SAM" id="Coils"/>
    </source>
</evidence>
<feature type="region of interest" description="Disordered" evidence="2">
    <location>
        <begin position="1"/>
        <end position="264"/>
    </location>
</feature>
<dbReference type="GO" id="GO:0007076">
    <property type="term" value="P:mitotic chromosome condensation"/>
    <property type="evidence" value="ECO:0007669"/>
    <property type="project" value="TreeGrafter"/>
</dbReference>
<dbReference type="PANTHER" id="PTHR43941">
    <property type="entry name" value="STRUCTURAL MAINTENANCE OF CHROMOSOMES PROTEIN 2"/>
    <property type="match status" value="1"/>
</dbReference>
<dbReference type="PANTHER" id="PTHR43941:SF1">
    <property type="entry name" value="STRUCTURAL MAINTENANCE OF CHROMOSOMES PROTEIN 2"/>
    <property type="match status" value="1"/>
</dbReference>
<feature type="region of interest" description="Disordered" evidence="2">
    <location>
        <begin position="355"/>
        <end position="378"/>
    </location>
</feature>
<feature type="compositionally biased region" description="Polar residues" evidence="2">
    <location>
        <begin position="200"/>
        <end position="212"/>
    </location>
</feature>
<evidence type="ECO:0000313" key="3">
    <source>
        <dbReference type="EMBL" id="KZO97596.1"/>
    </source>
</evidence>
<gene>
    <name evidence="3" type="ORF">CALVIDRAFT_562941</name>
</gene>
<name>A0A167NDG5_CALVF</name>
<feature type="compositionally biased region" description="Low complexity" evidence="2">
    <location>
        <begin position="213"/>
        <end position="224"/>
    </location>
</feature>